<proteinExistence type="predicted"/>
<dbReference type="RefSeq" id="WP_179443865.1">
    <property type="nucleotide sequence ID" value="NZ_JACBZS010000001.1"/>
</dbReference>
<name>A0A7Z0D6P0_9ACTN</name>
<accession>A0A7Z0D6P0</accession>
<organism evidence="2 3">
    <name type="scientific">Naumannella cuiyingiana</name>
    <dbReference type="NCBI Taxonomy" id="1347891"/>
    <lineage>
        <taxon>Bacteria</taxon>
        <taxon>Bacillati</taxon>
        <taxon>Actinomycetota</taxon>
        <taxon>Actinomycetes</taxon>
        <taxon>Propionibacteriales</taxon>
        <taxon>Propionibacteriaceae</taxon>
        <taxon>Naumannella</taxon>
    </lineage>
</organism>
<comment type="caution">
    <text evidence="2">The sequence shown here is derived from an EMBL/GenBank/DDBJ whole genome shotgun (WGS) entry which is preliminary data.</text>
</comment>
<keyword evidence="3" id="KW-1185">Reference proteome</keyword>
<protein>
    <submittedName>
        <fullName evidence="2">Uncharacterized protein</fullName>
    </submittedName>
</protein>
<dbReference type="InterPro" id="IPR045596">
    <property type="entry name" value="DUF6459"/>
</dbReference>
<reference evidence="2 3" key="1">
    <citation type="submission" date="2020-07" db="EMBL/GenBank/DDBJ databases">
        <title>Sequencing the genomes of 1000 actinobacteria strains.</title>
        <authorList>
            <person name="Klenk H.-P."/>
        </authorList>
    </citation>
    <scope>NUCLEOTIDE SEQUENCE [LARGE SCALE GENOMIC DNA]</scope>
    <source>
        <strain evidence="2 3">DSM 103164</strain>
    </source>
</reference>
<gene>
    <name evidence="2" type="ORF">GGQ54_000400</name>
</gene>
<evidence type="ECO:0000313" key="3">
    <source>
        <dbReference type="Proteomes" id="UP000527616"/>
    </source>
</evidence>
<sequence length="158" mass="16054">MATHPYLLGSAPDIEPAGQILCAAAPWPLPAAAPPPTGDAAPPAAPPPRGEHARRTAGAFARVFLEVISGRREAAGVAALLAPGPAAVLAGLALTPDAPRLLRVVARPAGRSIEAVAVYRVAERTGFLGFRLDRAGGRWRCSELAGPPVAAGRLRAAA</sequence>
<dbReference type="Pfam" id="PF20060">
    <property type="entry name" value="DUF6459"/>
    <property type="match status" value="1"/>
</dbReference>
<evidence type="ECO:0000256" key="1">
    <source>
        <dbReference type="SAM" id="MobiDB-lite"/>
    </source>
</evidence>
<dbReference type="AlphaFoldDB" id="A0A7Z0D6P0"/>
<feature type="compositionally biased region" description="Pro residues" evidence="1">
    <location>
        <begin position="33"/>
        <end position="48"/>
    </location>
</feature>
<dbReference type="EMBL" id="JACBZS010000001">
    <property type="protein sequence ID" value="NYI69840.1"/>
    <property type="molecule type" value="Genomic_DNA"/>
</dbReference>
<dbReference type="Proteomes" id="UP000527616">
    <property type="component" value="Unassembled WGS sequence"/>
</dbReference>
<feature type="region of interest" description="Disordered" evidence="1">
    <location>
        <begin position="33"/>
        <end position="53"/>
    </location>
</feature>
<evidence type="ECO:0000313" key="2">
    <source>
        <dbReference type="EMBL" id="NYI69840.1"/>
    </source>
</evidence>